<dbReference type="Proteomes" id="UP000799776">
    <property type="component" value="Unassembled WGS sequence"/>
</dbReference>
<gene>
    <name evidence="3" type="ORF">K490DRAFT_61862</name>
</gene>
<dbReference type="GO" id="GO:0044773">
    <property type="term" value="P:mitotic DNA damage checkpoint signaling"/>
    <property type="evidence" value="ECO:0007669"/>
    <property type="project" value="TreeGrafter"/>
</dbReference>
<comment type="caution">
    <text evidence="3">The sequence shown here is derived from an EMBL/GenBank/DDBJ whole genome shotgun (WGS) entry which is preliminary data.</text>
</comment>
<feature type="domain" description="Protein kinase" evidence="2">
    <location>
        <begin position="64"/>
        <end position="366"/>
    </location>
</feature>
<keyword evidence="3" id="KW-0418">Kinase</keyword>
<name>A0A9P4HZ36_9PEZI</name>
<dbReference type="InterPro" id="IPR011009">
    <property type="entry name" value="Kinase-like_dom_sf"/>
</dbReference>
<dbReference type="Gene3D" id="3.30.200.20">
    <property type="entry name" value="Phosphorylase Kinase, domain 1"/>
    <property type="match status" value="1"/>
</dbReference>
<dbReference type="Gene3D" id="1.10.510.10">
    <property type="entry name" value="Transferase(Phosphotransferase) domain 1"/>
    <property type="match status" value="1"/>
</dbReference>
<proteinExistence type="predicted"/>
<dbReference type="PROSITE" id="PS50011">
    <property type="entry name" value="PROTEIN_KINASE_DOM"/>
    <property type="match status" value="1"/>
</dbReference>
<sequence length="380" mass="43453">MNKEKKLHTGRAVLENQASPPKPRQHQPQAQPPQWSVESCQFSQGIRPSPASRDTAQTRFKAAYHRTRQIGEGGDGVVTLCESNHPGQNLAYAVKTYQAQGNTSKIRFKTEVSTLELLKWKAACGSAQELLIVNILWANDPKNIPLSVAEMHFAVEYCHLGDLESFRDGYKMAKQDFPAHYIASMFRDIVEAVAFIHHGWGTTAYKKDEEESKWARMMHRDIKPSNFLLRQASPDKFRVVLSDFGTATFWNKRSFADENCGTDLYLPPEYPICTPCMDTWGIGATIHYLVHAKEPLDWDVIPQLYDHSYNYRKAPRKALPIPSSGLWKTPALAKIREELNCRMLVCLEIYPARRPKVDILANLQWPDRTDDRPLRVMRRG</sequence>
<dbReference type="InterPro" id="IPR000719">
    <property type="entry name" value="Prot_kinase_dom"/>
</dbReference>
<dbReference type="EMBL" id="ML978712">
    <property type="protein sequence ID" value="KAF2090543.1"/>
    <property type="molecule type" value="Genomic_DNA"/>
</dbReference>
<keyword evidence="3" id="KW-0808">Transferase</keyword>
<dbReference type="PROSITE" id="PS00108">
    <property type="entry name" value="PROTEIN_KINASE_ST"/>
    <property type="match status" value="1"/>
</dbReference>
<organism evidence="3 4">
    <name type="scientific">Saccharata proteae CBS 121410</name>
    <dbReference type="NCBI Taxonomy" id="1314787"/>
    <lineage>
        <taxon>Eukaryota</taxon>
        <taxon>Fungi</taxon>
        <taxon>Dikarya</taxon>
        <taxon>Ascomycota</taxon>
        <taxon>Pezizomycotina</taxon>
        <taxon>Dothideomycetes</taxon>
        <taxon>Dothideomycetes incertae sedis</taxon>
        <taxon>Botryosphaeriales</taxon>
        <taxon>Saccharataceae</taxon>
        <taxon>Saccharata</taxon>
    </lineage>
</organism>
<dbReference type="PANTHER" id="PTHR44167:SF24">
    <property type="entry name" value="SERINE_THREONINE-PROTEIN KINASE CHK2"/>
    <property type="match status" value="1"/>
</dbReference>
<keyword evidence="4" id="KW-1185">Reference proteome</keyword>
<evidence type="ECO:0000256" key="1">
    <source>
        <dbReference type="SAM" id="MobiDB-lite"/>
    </source>
</evidence>
<dbReference type="OrthoDB" id="3634897at2759"/>
<dbReference type="GO" id="GO:0005737">
    <property type="term" value="C:cytoplasm"/>
    <property type="evidence" value="ECO:0007669"/>
    <property type="project" value="TreeGrafter"/>
</dbReference>
<feature type="region of interest" description="Disordered" evidence="1">
    <location>
        <begin position="1"/>
        <end position="56"/>
    </location>
</feature>
<reference evidence="3" key="1">
    <citation type="journal article" date="2020" name="Stud. Mycol.">
        <title>101 Dothideomycetes genomes: a test case for predicting lifestyles and emergence of pathogens.</title>
        <authorList>
            <person name="Haridas S."/>
            <person name="Albert R."/>
            <person name="Binder M."/>
            <person name="Bloem J."/>
            <person name="Labutti K."/>
            <person name="Salamov A."/>
            <person name="Andreopoulos B."/>
            <person name="Baker S."/>
            <person name="Barry K."/>
            <person name="Bills G."/>
            <person name="Bluhm B."/>
            <person name="Cannon C."/>
            <person name="Castanera R."/>
            <person name="Culley D."/>
            <person name="Daum C."/>
            <person name="Ezra D."/>
            <person name="Gonzalez J."/>
            <person name="Henrissat B."/>
            <person name="Kuo A."/>
            <person name="Liang C."/>
            <person name="Lipzen A."/>
            <person name="Lutzoni F."/>
            <person name="Magnuson J."/>
            <person name="Mondo S."/>
            <person name="Nolan M."/>
            <person name="Ohm R."/>
            <person name="Pangilinan J."/>
            <person name="Park H.-J."/>
            <person name="Ramirez L."/>
            <person name="Alfaro M."/>
            <person name="Sun H."/>
            <person name="Tritt A."/>
            <person name="Yoshinaga Y."/>
            <person name="Zwiers L.-H."/>
            <person name="Turgeon B."/>
            <person name="Goodwin S."/>
            <person name="Spatafora J."/>
            <person name="Crous P."/>
            <person name="Grigoriev I."/>
        </authorList>
    </citation>
    <scope>NUCLEOTIDE SEQUENCE</scope>
    <source>
        <strain evidence="3">CBS 121410</strain>
    </source>
</reference>
<evidence type="ECO:0000259" key="2">
    <source>
        <dbReference type="PROSITE" id="PS50011"/>
    </source>
</evidence>
<dbReference type="SUPFAM" id="SSF56112">
    <property type="entry name" value="Protein kinase-like (PK-like)"/>
    <property type="match status" value="1"/>
</dbReference>
<evidence type="ECO:0000313" key="3">
    <source>
        <dbReference type="EMBL" id="KAF2090543.1"/>
    </source>
</evidence>
<evidence type="ECO:0000313" key="4">
    <source>
        <dbReference type="Proteomes" id="UP000799776"/>
    </source>
</evidence>
<dbReference type="GO" id="GO:0005634">
    <property type="term" value="C:nucleus"/>
    <property type="evidence" value="ECO:0007669"/>
    <property type="project" value="TreeGrafter"/>
</dbReference>
<dbReference type="GO" id="GO:0005524">
    <property type="term" value="F:ATP binding"/>
    <property type="evidence" value="ECO:0007669"/>
    <property type="project" value="InterPro"/>
</dbReference>
<dbReference type="GO" id="GO:0004674">
    <property type="term" value="F:protein serine/threonine kinase activity"/>
    <property type="evidence" value="ECO:0007669"/>
    <property type="project" value="TreeGrafter"/>
</dbReference>
<protein>
    <submittedName>
        <fullName evidence="3">Kinase-like protein</fullName>
    </submittedName>
</protein>
<dbReference type="AlphaFoldDB" id="A0A9P4HZ36"/>
<dbReference type="Pfam" id="PF00069">
    <property type="entry name" value="Pkinase"/>
    <property type="match status" value="1"/>
</dbReference>
<accession>A0A9P4HZ36</accession>
<feature type="compositionally biased region" description="Polar residues" evidence="1">
    <location>
        <begin position="36"/>
        <end position="56"/>
    </location>
</feature>
<dbReference type="SMART" id="SM00220">
    <property type="entry name" value="S_TKc"/>
    <property type="match status" value="1"/>
</dbReference>
<dbReference type="InterPro" id="IPR008271">
    <property type="entry name" value="Ser/Thr_kinase_AS"/>
</dbReference>
<dbReference type="PANTHER" id="PTHR44167">
    <property type="entry name" value="OVARIAN-SPECIFIC SERINE/THREONINE-PROTEIN KINASE LOK-RELATED"/>
    <property type="match status" value="1"/>
</dbReference>